<feature type="region of interest" description="Disordered" evidence="9">
    <location>
        <begin position="303"/>
        <end position="325"/>
    </location>
</feature>
<dbReference type="GO" id="GO:0005886">
    <property type="term" value="C:plasma membrane"/>
    <property type="evidence" value="ECO:0007669"/>
    <property type="project" value="UniProtKB-SubCell"/>
</dbReference>
<dbReference type="OrthoDB" id="9807790at2"/>
<gene>
    <name evidence="11" type="primary">eccC2</name>
    <name evidence="11" type="ORF">MSG_00046</name>
</gene>
<evidence type="ECO:0000256" key="2">
    <source>
        <dbReference type="ARBA" id="ARBA00022475"/>
    </source>
</evidence>
<keyword evidence="6" id="KW-0067">ATP-binding</keyword>
<keyword evidence="8 10" id="KW-0472">Membrane</keyword>
<dbReference type="InterPro" id="IPR027417">
    <property type="entry name" value="P-loop_NTPase"/>
</dbReference>
<feature type="compositionally biased region" description="Low complexity" evidence="9">
    <location>
        <begin position="316"/>
        <end position="325"/>
    </location>
</feature>
<evidence type="ECO:0000256" key="4">
    <source>
        <dbReference type="ARBA" id="ARBA00022737"/>
    </source>
</evidence>
<dbReference type="NCBIfam" id="TIGR03924">
    <property type="entry name" value="T7SS_EccC_a"/>
    <property type="match status" value="1"/>
</dbReference>
<protein>
    <submittedName>
        <fullName evidence="11">Type VII secretion protein EccC</fullName>
    </submittedName>
</protein>
<name>A0A1Z4EB80_9MYCO</name>
<evidence type="ECO:0000256" key="10">
    <source>
        <dbReference type="SAM" id="Phobius"/>
    </source>
</evidence>
<keyword evidence="2" id="KW-1003">Cell membrane</keyword>
<evidence type="ECO:0000256" key="9">
    <source>
        <dbReference type="SAM" id="MobiDB-lite"/>
    </source>
</evidence>
<dbReference type="InterPro" id="IPR023836">
    <property type="entry name" value="EccCa-like_Actinobacteria"/>
</dbReference>
<dbReference type="EMBL" id="AP018164">
    <property type="protein sequence ID" value="BAX90213.1"/>
    <property type="molecule type" value="Genomic_DNA"/>
</dbReference>
<accession>A0A1Z4EB80</accession>
<proteinExistence type="predicted"/>
<dbReference type="RefSeq" id="WP_096436074.1">
    <property type="nucleotide sequence ID" value="NZ_AP018164.1"/>
</dbReference>
<dbReference type="SUPFAM" id="SSF52540">
    <property type="entry name" value="P-loop containing nucleoside triphosphate hydrolases"/>
    <property type="match status" value="3"/>
</dbReference>
<evidence type="ECO:0000256" key="8">
    <source>
        <dbReference type="ARBA" id="ARBA00023136"/>
    </source>
</evidence>
<reference evidence="12" key="1">
    <citation type="submission" date="2017-06" db="EMBL/GenBank/DDBJ databases">
        <title>Complete Genome Sequence of Mycobacterium shigaense.</title>
        <authorList>
            <person name="Fukano H."/>
            <person name="Yoshida M."/>
            <person name="Kazumi Y."/>
            <person name="Ogura Y."/>
            <person name="Mitarai S."/>
            <person name="Hayashi T."/>
            <person name="Hoshino Y."/>
        </authorList>
    </citation>
    <scope>NUCLEOTIDE SEQUENCE [LARGE SCALE GENOMIC DNA]</scope>
    <source>
        <strain evidence="12">UN-152</strain>
    </source>
</reference>
<dbReference type="PANTHER" id="PTHR22683:SF1">
    <property type="entry name" value="TYPE VII SECRETION SYSTEM PROTEIN ESSC"/>
    <property type="match status" value="1"/>
</dbReference>
<dbReference type="GO" id="GO:0005524">
    <property type="term" value="F:ATP binding"/>
    <property type="evidence" value="ECO:0007669"/>
    <property type="project" value="UniProtKB-UniRule"/>
</dbReference>
<keyword evidence="3 10" id="KW-0812">Transmembrane</keyword>
<evidence type="ECO:0000256" key="5">
    <source>
        <dbReference type="ARBA" id="ARBA00022741"/>
    </source>
</evidence>
<dbReference type="Proteomes" id="UP000217736">
    <property type="component" value="Chromosome"/>
</dbReference>
<evidence type="ECO:0000256" key="3">
    <source>
        <dbReference type="ARBA" id="ARBA00022692"/>
    </source>
</evidence>
<dbReference type="PANTHER" id="PTHR22683">
    <property type="entry name" value="SPORULATION PROTEIN RELATED"/>
    <property type="match status" value="1"/>
</dbReference>
<dbReference type="Pfam" id="PF01580">
    <property type="entry name" value="FtsK_SpoIIIE"/>
    <property type="match status" value="3"/>
</dbReference>
<sequence>MSKRGFVRGRRKPPPNVPPVRIAVAAPLALPEREPRNILVMIALPALLVGIIGTLVVMYASGIRSLQSGFFPMIGLVGFGTLMFSGRFGRGRRISWGEQEKQRRSYLRQLDDDRDEVQHAAQQQRRSQLFVHGDPQKLDTVIGGPRMWERRATDPDFLDVRLGIGIQQASESAVSLQWPDVPIGEELEPVTGGALRDFILEQSKIRGIGKVLSLRSKPGFSFIGDEPSELHSFARSLLCSLAVYHSPGDLKLMVVTRHPEQWSWLVWLPHNQHDEMFDACGLRRLVFTSPTELEEALDAELHRKGRGPWTPPVGASPTSMPSPMESPAGLTLGPHWVIVDDNVGTPEQWEGVTGQKGMAGITVLRLATRAGVGVGFADEGERFELREGRLTHRGAFYAVADMLAESTASRYARAIARWSPMSAGELSETDSQGGELLRALGISDPRELDVDRLWGESRGRGDSKWAMVPVGVRQGGELQYVILRAKDFGGFGFHSVVIGTSGSGKSEYFLSLCSGIALTHSPETFIVIFVDMKFESAAQDLQGFPHVAGSLSNLGKDDRHLAERMRKAVNGEIARRYRLFNKAGARDANEYEEMRLAGRDLEPVPILLVIIDEYLELFIHHPEWIDLVIHIGQEGRGCNVFFTLGGQRLDLSSLSKAKSNIAFRVALRAETAEDSRDVIGSDAALHLPSKENGYALLKVGPRDIEQFRCFYVSAPFVVPKRVVNVNKTVDVSFSQPRAFTWAYQPLSEADSEALAVAEEPDEPDEFLFHSDGFRKKKLVDVIRESLMAHPARPPHQIWLPPLEVSETMDALVGAWRGKPWYVDYGQNPGLVFPVGVVDIPEDHAQRVHVMDVEMDNIMVVATAQRGKSTTLMTLMVSAALMYRPERVTFFGIGASLYPVEELPHVASVVSQTDTEGVSRTVAAIEALILAREAAFKQYQIDISEFRERRFGTEREGGTDPNDKFGDVFLVVDNFSDLYDKDPPTGDRLVSIARQGLSYGVHIMTSATAWLVGQKQQLVNVSNARIQLRLSNPDETQMGEGFERRKAARNTLDRPGFGVTREGHELLVGVPELTAANGDRVATRGIGAVIAEVTGAGRLQRLARLPERVALAQVISAFAEREPASDPFNVPFAIGESALQPTYLPSRTVPNMLVVGRALCGKTTTLAAFGQAIIGQLTPEQAQITIIDPKTSLIGKIRGPHVRAYAYTADDIDAVVEALAGVLRDRLPPSGLSQEELLRRSTWEGPHHFVLIDDEQELRPHGVIGKVAATAPLWGLMERSREIGLHVIASRLPGNWAGVSVTNPFLQKMTSSRAPTLFMDNDPAAVKVFGRVSAQQLPPGRGLLVTTDGAMEGVLVGDAE</sequence>
<feature type="transmembrane region" description="Helical" evidence="10">
    <location>
        <begin position="38"/>
        <end position="60"/>
    </location>
</feature>
<evidence type="ECO:0000313" key="11">
    <source>
        <dbReference type="EMBL" id="BAX90213.1"/>
    </source>
</evidence>
<evidence type="ECO:0000256" key="6">
    <source>
        <dbReference type="ARBA" id="ARBA00022840"/>
    </source>
</evidence>
<dbReference type="GO" id="GO:0003677">
    <property type="term" value="F:DNA binding"/>
    <property type="evidence" value="ECO:0007669"/>
    <property type="project" value="InterPro"/>
</dbReference>
<dbReference type="NCBIfam" id="TIGR03925">
    <property type="entry name" value="T7SS_EccC_b"/>
    <property type="match status" value="1"/>
</dbReference>
<evidence type="ECO:0000313" key="12">
    <source>
        <dbReference type="Proteomes" id="UP000217736"/>
    </source>
</evidence>
<evidence type="ECO:0000256" key="1">
    <source>
        <dbReference type="ARBA" id="ARBA00004651"/>
    </source>
</evidence>
<comment type="subcellular location">
    <subcellularLocation>
        <location evidence="1">Cell membrane</location>
        <topology evidence="1">Multi-pass membrane protein</topology>
    </subcellularLocation>
</comment>
<dbReference type="Gene3D" id="3.40.50.300">
    <property type="entry name" value="P-loop containing nucleotide triphosphate hydrolases"/>
    <property type="match status" value="3"/>
</dbReference>
<evidence type="ECO:0000256" key="7">
    <source>
        <dbReference type="ARBA" id="ARBA00022989"/>
    </source>
</evidence>
<dbReference type="KEGG" id="mshg:MSG_00046"/>
<keyword evidence="5" id="KW-0547">Nucleotide-binding</keyword>
<keyword evidence="4" id="KW-0677">Repeat</keyword>
<keyword evidence="12" id="KW-1185">Reference proteome</keyword>
<dbReference type="InterPro" id="IPR002543">
    <property type="entry name" value="FtsK_dom"/>
</dbReference>
<dbReference type="InterPro" id="IPR050206">
    <property type="entry name" value="FtsK/SpoIIIE/SftA"/>
</dbReference>
<organism evidence="11 12">
    <name type="scientific">Mycobacterium shigaense</name>
    <dbReference type="NCBI Taxonomy" id="722731"/>
    <lineage>
        <taxon>Bacteria</taxon>
        <taxon>Bacillati</taxon>
        <taxon>Actinomycetota</taxon>
        <taxon>Actinomycetes</taxon>
        <taxon>Mycobacteriales</taxon>
        <taxon>Mycobacteriaceae</taxon>
        <taxon>Mycobacterium</taxon>
        <taxon>Mycobacterium simiae complex</taxon>
    </lineage>
</organism>
<dbReference type="PROSITE" id="PS50901">
    <property type="entry name" value="FTSK"/>
    <property type="match status" value="3"/>
</dbReference>
<keyword evidence="7 10" id="KW-1133">Transmembrane helix</keyword>
<dbReference type="InterPro" id="IPR023837">
    <property type="entry name" value="EccCb-like_Actinobacteria"/>
</dbReference>